<protein>
    <submittedName>
        <fullName evidence="1">Uncharacterized protein</fullName>
    </submittedName>
</protein>
<proteinExistence type="predicted"/>
<dbReference type="Proteomes" id="UP001283361">
    <property type="component" value="Unassembled WGS sequence"/>
</dbReference>
<dbReference type="EMBL" id="JAWDGP010000606">
    <property type="protein sequence ID" value="KAK3798979.1"/>
    <property type="molecule type" value="Genomic_DNA"/>
</dbReference>
<accession>A0AAE1B415</accession>
<name>A0AAE1B415_9GAST</name>
<evidence type="ECO:0000313" key="2">
    <source>
        <dbReference type="Proteomes" id="UP001283361"/>
    </source>
</evidence>
<organism evidence="1 2">
    <name type="scientific">Elysia crispata</name>
    <name type="common">lettuce slug</name>
    <dbReference type="NCBI Taxonomy" id="231223"/>
    <lineage>
        <taxon>Eukaryota</taxon>
        <taxon>Metazoa</taxon>
        <taxon>Spiralia</taxon>
        <taxon>Lophotrochozoa</taxon>
        <taxon>Mollusca</taxon>
        <taxon>Gastropoda</taxon>
        <taxon>Heterobranchia</taxon>
        <taxon>Euthyneura</taxon>
        <taxon>Panpulmonata</taxon>
        <taxon>Sacoglossa</taxon>
        <taxon>Placobranchoidea</taxon>
        <taxon>Plakobranchidae</taxon>
        <taxon>Elysia</taxon>
    </lineage>
</organism>
<reference evidence="1" key="1">
    <citation type="journal article" date="2023" name="G3 (Bethesda)">
        <title>A reference genome for the long-term kleptoplast-retaining sea slug Elysia crispata morphotype clarki.</title>
        <authorList>
            <person name="Eastman K.E."/>
            <person name="Pendleton A.L."/>
            <person name="Shaikh M.A."/>
            <person name="Suttiyut T."/>
            <person name="Ogas R."/>
            <person name="Tomko P."/>
            <person name="Gavelis G."/>
            <person name="Widhalm J.R."/>
            <person name="Wisecaver J.H."/>
        </authorList>
    </citation>
    <scope>NUCLEOTIDE SEQUENCE</scope>
    <source>
        <strain evidence="1">ECLA1</strain>
    </source>
</reference>
<sequence>MYIHTVLKVQIYLPWNLQLPLAKQCSQLGSRHGDTPPFHLFLVLALCSVDSACISLLAQLHHSFTYAAATSKQELSQSTWALVDGGNSKSCHMLQPQANRSSLRARGPLLMVATARAVTCCSHKQTGAL</sequence>
<dbReference type="AlphaFoldDB" id="A0AAE1B415"/>
<evidence type="ECO:0000313" key="1">
    <source>
        <dbReference type="EMBL" id="KAK3798979.1"/>
    </source>
</evidence>
<keyword evidence="2" id="KW-1185">Reference proteome</keyword>
<gene>
    <name evidence="1" type="ORF">RRG08_019712</name>
</gene>
<comment type="caution">
    <text evidence="1">The sequence shown here is derived from an EMBL/GenBank/DDBJ whole genome shotgun (WGS) entry which is preliminary data.</text>
</comment>